<dbReference type="Proteomes" id="UP000554482">
    <property type="component" value="Unassembled WGS sequence"/>
</dbReference>
<gene>
    <name evidence="1" type="ORF">FRX31_012294</name>
</gene>
<comment type="caution">
    <text evidence="1">The sequence shown here is derived from an EMBL/GenBank/DDBJ whole genome shotgun (WGS) entry which is preliminary data.</text>
</comment>
<dbReference type="AlphaFoldDB" id="A0A7J6WMC0"/>
<reference evidence="1 2" key="1">
    <citation type="submission" date="2020-06" db="EMBL/GenBank/DDBJ databases">
        <title>Transcriptomic and genomic resources for Thalictrum thalictroides and T. hernandezii: Facilitating candidate gene discovery in an emerging model plant lineage.</title>
        <authorList>
            <person name="Arias T."/>
            <person name="Riano-Pachon D.M."/>
            <person name="Di Stilio V.S."/>
        </authorList>
    </citation>
    <scope>NUCLEOTIDE SEQUENCE [LARGE SCALE GENOMIC DNA]</scope>
    <source>
        <strain evidence="2">cv. WT478/WT964</strain>
        <tissue evidence="1">Leaves</tissue>
    </source>
</reference>
<evidence type="ECO:0000313" key="2">
    <source>
        <dbReference type="Proteomes" id="UP000554482"/>
    </source>
</evidence>
<evidence type="ECO:0000313" key="1">
    <source>
        <dbReference type="EMBL" id="KAF5198118.1"/>
    </source>
</evidence>
<dbReference type="EMBL" id="JABWDY010013717">
    <property type="protein sequence ID" value="KAF5198118.1"/>
    <property type="molecule type" value="Genomic_DNA"/>
</dbReference>
<organism evidence="1 2">
    <name type="scientific">Thalictrum thalictroides</name>
    <name type="common">Rue-anemone</name>
    <name type="synonym">Anemone thalictroides</name>
    <dbReference type="NCBI Taxonomy" id="46969"/>
    <lineage>
        <taxon>Eukaryota</taxon>
        <taxon>Viridiplantae</taxon>
        <taxon>Streptophyta</taxon>
        <taxon>Embryophyta</taxon>
        <taxon>Tracheophyta</taxon>
        <taxon>Spermatophyta</taxon>
        <taxon>Magnoliopsida</taxon>
        <taxon>Ranunculales</taxon>
        <taxon>Ranunculaceae</taxon>
        <taxon>Thalictroideae</taxon>
        <taxon>Thalictrum</taxon>
    </lineage>
</organism>
<name>A0A7J6WMC0_THATH</name>
<proteinExistence type="predicted"/>
<protein>
    <submittedName>
        <fullName evidence="1">Uncharacterized protein</fullName>
    </submittedName>
</protein>
<keyword evidence="2" id="KW-1185">Reference proteome</keyword>
<accession>A0A7J6WMC0</accession>
<sequence length="113" mass="12982">MVHISVYIMGRDNIVFFRVVSPRVIRRWHFAVDNKPSGRLSMLAFHSTLGAVLMDKTHKKQSHTELRCLSTQQSYPDGDEIGRHCIKLLTETLLSRFLFAHKNVGKGMICAVW</sequence>